<dbReference type="EMBL" id="AMZN01000033">
    <property type="protein sequence ID" value="ELR71751.1"/>
    <property type="molecule type" value="Genomic_DNA"/>
</dbReference>
<dbReference type="STRING" id="1237149.C900_02336"/>
<comment type="caution">
    <text evidence="2">The sequence shown here is derived from an EMBL/GenBank/DDBJ whole genome shotgun (WGS) entry which is preliminary data.</text>
</comment>
<keyword evidence="3" id="KW-1185">Reference proteome</keyword>
<gene>
    <name evidence="2" type="ORF">C900_02336</name>
</gene>
<keyword evidence="1" id="KW-0472">Membrane</keyword>
<reference evidence="2 3" key="1">
    <citation type="submission" date="2012-12" db="EMBL/GenBank/DDBJ databases">
        <title>Genome assembly of Fulvivirga imtechensis AK7.</title>
        <authorList>
            <person name="Nupur N."/>
            <person name="Khatri I."/>
            <person name="Kumar R."/>
            <person name="Subramanian S."/>
            <person name="Pinnaka A."/>
        </authorList>
    </citation>
    <scope>NUCLEOTIDE SEQUENCE [LARGE SCALE GENOMIC DNA]</scope>
    <source>
        <strain evidence="2 3">AK7</strain>
    </source>
</reference>
<name>L8JS35_9BACT</name>
<accession>L8JS35</accession>
<proteinExistence type="predicted"/>
<evidence type="ECO:0000256" key="1">
    <source>
        <dbReference type="SAM" id="Phobius"/>
    </source>
</evidence>
<sequence>MAIGKWRKCEDTYPYILIGGFIGNFIGEEYLLEDNPLHRIDR</sequence>
<dbReference type="Proteomes" id="UP000011135">
    <property type="component" value="Unassembled WGS sequence"/>
</dbReference>
<organism evidence="2 3">
    <name type="scientific">Fulvivirga imtechensis AK7</name>
    <dbReference type="NCBI Taxonomy" id="1237149"/>
    <lineage>
        <taxon>Bacteria</taxon>
        <taxon>Pseudomonadati</taxon>
        <taxon>Bacteroidota</taxon>
        <taxon>Cytophagia</taxon>
        <taxon>Cytophagales</taxon>
        <taxon>Fulvivirgaceae</taxon>
        <taxon>Fulvivirga</taxon>
    </lineage>
</organism>
<evidence type="ECO:0000313" key="2">
    <source>
        <dbReference type="EMBL" id="ELR71751.1"/>
    </source>
</evidence>
<protein>
    <submittedName>
        <fullName evidence="2">Uncharacterized protein</fullName>
    </submittedName>
</protein>
<dbReference type="AlphaFoldDB" id="L8JS35"/>
<keyword evidence="1" id="KW-0812">Transmembrane</keyword>
<evidence type="ECO:0000313" key="3">
    <source>
        <dbReference type="Proteomes" id="UP000011135"/>
    </source>
</evidence>
<keyword evidence="1" id="KW-1133">Transmembrane helix</keyword>
<feature type="transmembrane region" description="Helical" evidence="1">
    <location>
        <begin position="12"/>
        <end position="32"/>
    </location>
</feature>